<dbReference type="GO" id="GO:0004230">
    <property type="term" value="F:glutamyl aminopeptidase activity"/>
    <property type="evidence" value="ECO:0007669"/>
    <property type="project" value="UniProtKB-EC"/>
</dbReference>
<evidence type="ECO:0000256" key="5">
    <source>
        <dbReference type="ARBA" id="ARBA00022801"/>
    </source>
</evidence>
<organism evidence="6 7">
    <name type="scientific">Mycoplasmopsis edwardii</name>
    <dbReference type="NCBI Taxonomy" id="53558"/>
    <lineage>
        <taxon>Bacteria</taxon>
        <taxon>Bacillati</taxon>
        <taxon>Mycoplasmatota</taxon>
        <taxon>Mycoplasmoidales</taxon>
        <taxon>Metamycoplasmataceae</taxon>
        <taxon>Mycoplasmopsis</taxon>
    </lineage>
</organism>
<keyword evidence="5 6" id="KW-0378">Hydrolase</keyword>
<dbReference type="AlphaFoldDB" id="A0A3B0PPR6"/>
<dbReference type="KEGG" id="medw:NCTC10132_01047"/>
<accession>A0A3B0PPR6</accession>
<dbReference type="EMBL" id="LS991951">
    <property type="protein sequence ID" value="SYV97680.1"/>
    <property type="molecule type" value="Genomic_DNA"/>
</dbReference>
<sequence>MDKKYEKLASRLDHYMKIEAMSRFEEPVVESLKQGIKQGAFEVSRDKMGSVIFYKKSKKANAPKVMIAAHMDEVGYMVRMIKDNGNLLVTPIGGIW</sequence>
<dbReference type="GO" id="GO:0046872">
    <property type="term" value="F:metal ion binding"/>
    <property type="evidence" value="ECO:0007669"/>
    <property type="project" value="UniProtKB-KW"/>
</dbReference>
<proteinExistence type="inferred from homology"/>
<dbReference type="PANTHER" id="PTHR32481:SF0">
    <property type="entry name" value="AMINOPEPTIDASE YPDE-RELATED"/>
    <property type="match status" value="1"/>
</dbReference>
<keyword evidence="7" id="KW-1185">Reference proteome</keyword>
<evidence type="ECO:0000313" key="6">
    <source>
        <dbReference type="EMBL" id="SYV97680.1"/>
    </source>
</evidence>
<keyword evidence="2 6" id="KW-0031">Aminopeptidase</keyword>
<protein>
    <submittedName>
        <fullName evidence="6">Glutamyl aminopeptidase</fullName>
        <ecNumber evidence="6">3.4.11.7</ecNumber>
    </submittedName>
</protein>
<comment type="similarity">
    <text evidence="1">Belongs to the peptidase M42 family.</text>
</comment>
<feature type="non-terminal residue" evidence="6">
    <location>
        <position position="96"/>
    </location>
</feature>
<gene>
    <name evidence="6" type="primary">pepA_2</name>
    <name evidence="6" type="ORF">NCTC10132_01047</name>
</gene>
<dbReference type="Gene3D" id="2.40.30.40">
    <property type="entry name" value="Peptidase M42, domain 2"/>
    <property type="match status" value="1"/>
</dbReference>
<reference evidence="7" key="1">
    <citation type="submission" date="2018-06" db="EMBL/GenBank/DDBJ databases">
        <authorList>
            <consortium name="Pathogen Informatics"/>
        </authorList>
    </citation>
    <scope>NUCLEOTIDE SEQUENCE [LARGE SCALE GENOMIC DNA]</scope>
    <source>
        <strain evidence="7">NCTC10132</strain>
    </source>
</reference>
<dbReference type="SUPFAM" id="SSF53187">
    <property type="entry name" value="Zn-dependent exopeptidases"/>
    <property type="match status" value="1"/>
</dbReference>
<dbReference type="InterPro" id="IPR008007">
    <property type="entry name" value="Peptidase_M42"/>
</dbReference>
<dbReference type="InterPro" id="IPR023367">
    <property type="entry name" value="Peptidase_M42_dom2"/>
</dbReference>
<keyword evidence="4" id="KW-0479">Metal-binding</keyword>
<dbReference type="Proteomes" id="UP000257559">
    <property type="component" value="Chromosome"/>
</dbReference>
<dbReference type="PANTHER" id="PTHR32481">
    <property type="entry name" value="AMINOPEPTIDASE"/>
    <property type="match status" value="1"/>
</dbReference>
<evidence type="ECO:0000313" key="7">
    <source>
        <dbReference type="Proteomes" id="UP000257559"/>
    </source>
</evidence>
<dbReference type="GO" id="GO:0006508">
    <property type="term" value="P:proteolysis"/>
    <property type="evidence" value="ECO:0007669"/>
    <property type="project" value="UniProtKB-KW"/>
</dbReference>
<dbReference type="Gene3D" id="3.40.630.10">
    <property type="entry name" value="Zn peptidases"/>
    <property type="match status" value="1"/>
</dbReference>
<name>A0A3B0PPR6_9BACT</name>
<dbReference type="EC" id="3.4.11.7" evidence="6"/>
<evidence type="ECO:0000256" key="4">
    <source>
        <dbReference type="ARBA" id="ARBA00022723"/>
    </source>
</evidence>
<keyword evidence="3" id="KW-0645">Protease</keyword>
<evidence type="ECO:0000256" key="2">
    <source>
        <dbReference type="ARBA" id="ARBA00022438"/>
    </source>
</evidence>
<dbReference type="InterPro" id="IPR051464">
    <property type="entry name" value="Peptidase_M42_aminopept"/>
</dbReference>
<dbReference type="Pfam" id="PF05343">
    <property type="entry name" value="Peptidase_M42"/>
    <property type="match status" value="1"/>
</dbReference>
<evidence type="ECO:0000256" key="3">
    <source>
        <dbReference type="ARBA" id="ARBA00022670"/>
    </source>
</evidence>
<evidence type="ECO:0000256" key="1">
    <source>
        <dbReference type="ARBA" id="ARBA00006272"/>
    </source>
</evidence>